<dbReference type="EMBL" id="QKTW01000009">
    <property type="protein sequence ID" value="PZF73901.1"/>
    <property type="molecule type" value="Genomic_DNA"/>
</dbReference>
<reference evidence="1 2" key="1">
    <citation type="submission" date="2018-06" db="EMBL/GenBank/DDBJ databases">
        <title>Mucibacter soli gen. nov., sp. nov., a new member of the family Chitinophagaceae producing mucin.</title>
        <authorList>
            <person name="Kim M.-K."/>
            <person name="Park S."/>
            <person name="Kim T.-S."/>
            <person name="Joung Y."/>
            <person name="Han J.-H."/>
            <person name="Kim S.B."/>
        </authorList>
    </citation>
    <scope>NUCLEOTIDE SEQUENCE [LARGE SCALE GENOMIC DNA]</scope>
    <source>
        <strain evidence="1 2">R1-15</strain>
    </source>
</reference>
<organism evidence="1 2">
    <name type="scientific">Taibaiella soli</name>
    <dbReference type="NCBI Taxonomy" id="1649169"/>
    <lineage>
        <taxon>Bacteria</taxon>
        <taxon>Pseudomonadati</taxon>
        <taxon>Bacteroidota</taxon>
        <taxon>Chitinophagia</taxon>
        <taxon>Chitinophagales</taxon>
        <taxon>Chitinophagaceae</taxon>
        <taxon>Taibaiella</taxon>
    </lineage>
</organism>
<keyword evidence="2" id="KW-1185">Reference proteome</keyword>
<comment type="caution">
    <text evidence="1">The sequence shown here is derived from an EMBL/GenBank/DDBJ whole genome shotgun (WGS) entry which is preliminary data.</text>
</comment>
<evidence type="ECO:0000313" key="1">
    <source>
        <dbReference type="EMBL" id="PZF73901.1"/>
    </source>
</evidence>
<dbReference type="Proteomes" id="UP000248745">
    <property type="component" value="Unassembled WGS sequence"/>
</dbReference>
<dbReference type="OrthoDB" id="9984403at2"/>
<dbReference type="RefSeq" id="WP_110997998.1">
    <property type="nucleotide sequence ID" value="NZ_QKTW01000009.1"/>
</dbReference>
<dbReference type="AlphaFoldDB" id="A0A2W2AF32"/>
<protein>
    <submittedName>
        <fullName evidence="1">Uncharacterized protein</fullName>
    </submittedName>
</protein>
<sequence length="76" mass="8938">MIKIKIPYIENKNNHILLALDKIREHSIMEFKTVGVLRDMFHSMKDISCDISEKELPELLEKLEKLGFIVLLENNN</sequence>
<accession>A0A2W2AF32</accession>
<name>A0A2W2AF32_9BACT</name>
<gene>
    <name evidence="1" type="ORF">DN068_06045</name>
</gene>
<evidence type="ECO:0000313" key="2">
    <source>
        <dbReference type="Proteomes" id="UP000248745"/>
    </source>
</evidence>
<proteinExistence type="predicted"/>